<dbReference type="SUPFAM" id="SSF53300">
    <property type="entry name" value="vWA-like"/>
    <property type="match status" value="1"/>
</dbReference>
<organism evidence="2 3">
    <name type="scientific">Lederbergia citri</name>
    <dbReference type="NCBI Taxonomy" id="2833580"/>
    <lineage>
        <taxon>Bacteria</taxon>
        <taxon>Bacillati</taxon>
        <taxon>Bacillota</taxon>
        <taxon>Bacilli</taxon>
        <taxon>Bacillales</taxon>
        <taxon>Bacillaceae</taxon>
        <taxon>Lederbergia</taxon>
    </lineage>
</organism>
<gene>
    <name evidence="2" type="ORF">KHA97_01850</name>
</gene>
<protein>
    <submittedName>
        <fullName evidence="2">DUF58 domain-containing protein</fullName>
    </submittedName>
</protein>
<dbReference type="PANTHER" id="PTHR33608">
    <property type="entry name" value="BLL2464 PROTEIN"/>
    <property type="match status" value="1"/>
</dbReference>
<reference evidence="2 3" key="1">
    <citation type="submission" date="2021-05" db="EMBL/GenBank/DDBJ databases">
        <title>Novel Bacillus species.</title>
        <authorList>
            <person name="Liu G."/>
        </authorList>
    </citation>
    <scope>NUCLEOTIDE SEQUENCE [LARGE SCALE GENOMIC DNA]</scope>
    <source>
        <strain evidence="3">FJAT-49780</strain>
    </source>
</reference>
<dbReference type="InterPro" id="IPR036465">
    <property type="entry name" value="vWFA_dom_sf"/>
</dbReference>
<accession>A0A942TCL5</accession>
<dbReference type="InterPro" id="IPR002881">
    <property type="entry name" value="DUF58"/>
</dbReference>
<dbReference type="Proteomes" id="UP000681414">
    <property type="component" value="Unassembled WGS sequence"/>
</dbReference>
<name>A0A942TCL5_9BACI</name>
<dbReference type="EMBL" id="JAGYPG010000001">
    <property type="protein sequence ID" value="MBS4193814.1"/>
    <property type="molecule type" value="Genomic_DNA"/>
</dbReference>
<evidence type="ECO:0000313" key="3">
    <source>
        <dbReference type="Proteomes" id="UP000681414"/>
    </source>
</evidence>
<dbReference type="Pfam" id="PF01882">
    <property type="entry name" value="DUF58"/>
    <property type="match status" value="1"/>
</dbReference>
<keyword evidence="3" id="KW-1185">Reference proteome</keyword>
<dbReference type="AlphaFoldDB" id="A0A942TCL5"/>
<evidence type="ECO:0000259" key="1">
    <source>
        <dbReference type="Pfam" id="PF01882"/>
    </source>
</evidence>
<dbReference type="RefSeq" id="WP_213123051.1">
    <property type="nucleotide sequence ID" value="NZ_JAGYPG010000001.1"/>
</dbReference>
<comment type="caution">
    <text evidence="2">The sequence shown here is derived from an EMBL/GenBank/DDBJ whole genome shotgun (WGS) entry which is preliminary data.</text>
</comment>
<sequence length="287" mass="33039">MISHEFLSRLRKLRLDVDAKQPGVHKGIRRSQKFGSSLEFSDFRTYQPGDEVRLVDWNVYGRTRRHYIKRYLDEQEIKVAIYLDCTTSMRTVETKWLLAKKIAAALSYLTLVNEDRLTFFPISALDTRSVERKGSNYAKQVLYEILQLELNGATSTFVKEMEKKLQKGKQLTIILTDGMEAIADYEKLLLKAVSSKSKILFIHILSKEEIGPEFTGDAKLIDSEVETEVNVSLSPKLVSAYQLRLKQHNETLEQSCRKLNVHYIFLSDDKTAEELLLTDFVSHGIVQ</sequence>
<evidence type="ECO:0000313" key="2">
    <source>
        <dbReference type="EMBL" id="MBS4193814.1"/>
    </source>
</evidence>
<feature type="domain" description="DUF58" evidence="1">
    <location>
        <begin position="42"/>
        <end position="250"/>
    </location>
</feature>
<proteinExistence type="predicted"/>
<dbReference type="PANTHER" id="PTHR33608:SF7">
    <property type="entry name" value="DUF58 DOMAIN-CONTAINING PROTEIN"/>
    <property type="match status" value="1"/>
</dbReference>